<gene>
    <name evidence="1" type="ORF">GOB87_12860</name>
</gene>
<keyword evidence="2" id="KW-1185">Reference proteome</keyword>
<organism evidence="1 2">
    <name type="scientific">Acetobacter estunensis</name>
    <dbReference type="NCBI Taxonomy" id="104097"/>
    <lineage>
        <taxon>Bacteria</taxon>
        <taxon>Pseudomonadati</taxon>
        <taxon>Pseudomonadota</taxon>
        <taxon>Alphaproteobacteria</taxon>
        <taxon>Acetobacterales</taxon>
        <taxon>Acetobacteraceae</taxon>
        <taxon>Acetobacter</taxon>
    </lineage>
</organism>
<comment type="caution">
    <text evidence="1">The sequence shown here is derived from an EMBL/GenBank/DDBJ whole genome shotgun (WGS) entry which is preliminary data.</text>
</comment>
<dbReference type="AlphaFoldDB" id="A0A967B8U2"/>
<dbReference type="Proteomes" id="UP000597459">
    <property type="component" value="Unassembled WGS sequence"/>
</dbReference>
<evidence type="ECO:0000313" key="2">
    <source>
        <dbReference type="Proteomes" id="UP000597459"/>
    </source>
</evidence>
<name>A0A967B8U2_9PROT</name>
<sequence>MKHQLLALADEKFLATDFLGAAQAIHKYMKLFVTDEEPTPTASKLLTDDTAQRLHLKNEIDE</sequence>
<dbReference type="RefSeq" id="WP_166317596.1">
    <property type="nucleotide sequence ID" value="NZ_WOTH01000034.1"/>
</dbReference>
<protein>
    <submittedName>
        <fullName evidence="1">Uncharacterized protein</fullName>
    </submittedName>
</protein>
<accession>A0A967B8U2</accession>
<proteinExistence type="predicted"/>
<dbReference type="EMBL" id="WOTH01000034">
    <property type="protein sequence ID" value="NHO54825.1"/>
    <property type="molecule type" value="Genomic_DNA"/>
</dbReference>
<reference evidence="1" key="1">
    <citation type="submission" date="2019-11" db="EMBL/GenBank/DDBJ databases">
        <title>Description of new Acetobacter species.</title>
        <authorList>
            <person name="Cleenwerck I."/>
            <person name="Sombolestani A.S."/>
        </authorList>
    </citation>
    <scope>NUCLEOTIDE SEQUENCE</scope>
    <source>
        <strain evidence="1">LMG 1626</strain>
    </source>
</reference>
<evidence type="ECO:0000313" key="1">
    <source>
        <dbReference type="EMBL" id="NHO54825.1"/>
    </source>
</evidence>